<dbReference type="OMA" id="GNCWNNS"/>
<keyword evidence="3" id="KW-1185">Reference proteome</keyword>
<feature type="compositionally biased region" description="Low complexity" evidence="1">
    <location>
        <begin position="415"/>
        <end position="426"/>
    </location>
</feature>
<feature type="compositionally biased region" description="Polar residues" evidence="1">
    <location>
        <begin position="229"/>
        <end position="242"/>
    </location>
</feature>
<protein>
    <submittedName>
        <fullName evidence="2">Uncharacterized protein</fullName>
    </submittedName>
</protein>
<dbReference type="InParanoid" id="A0A1B6PAX0"/>
<evidence type="ECO:0000313" key="3">
    <source>
        <dbReference type="Proteomes" id="UP000000768"/>
    </source>
</evidence>
<evidence type="ECO:0000313" key="2">
    <source>
        <dbReference type="EMBL" id="KXG22823.1"/>
    </source>
</evidence>
<feature type="region of interest" description="Disordered" evidence="1">
    <location>
        <begin position="1"/>
        <end position="33"/>
    </location>
</feature>
<dbReference type="Gramene" id="KXG22823">
    <property type="protein sequence ID" value="KXG22823"/>
    <property type="gene ID" value="SORBI_3008G013000"/>
</dbReference>
<sequence>MAAWNRSRDVNSDPEHSGGSWRPPLPRPDNGDTVRPVPLWEREFCRNAYDIPWQTFCEKKRFIKILFKNVMDWDDSGAHKNFLDAKERFRAKYFGEPYEDPVENPDLYIDEVDHHCEVNPELVAGLDKIAGNDLVVDLGWGGMANMTPMSWGAPIGSLMPPGWGQPVPNLKPTGWGEPANPTPDTAWAGTANMTPMEWGAPADNLIPPGWGQLVPNLKPTGWGEPANPTPDTASAGTANMTSMEWGAPVGNLIPPGWGQPVPNLKPTGWGEPANPTPDTACGGQRNQTPGAVMGAQPYSTPNSSNNYLHGGRPSNNWQQQGVDPGQTSSGTARMLGGGGGGGRNRNRGGGGGGRNRNRGGGGGGGRNRNHGGSGGFGSNWNGSGRSEQSIQHEGQQRQRTGGGMQRNHQDEGQRQMRSMGRQQQGQRGRRMEWRPVQHNRAPKDDPAA</sequence>
<feature type="compositionally biased region" description="Basic and acidic residues" evidence="1">
    <location>
        <begin position="1"/>
        <end position="16"/>
    </location>
</feature>
<proteinExistence type="predicted"/>
<dbReference type="PANTHER" id="PTHR34567:SF6">
    <property type="entry name" value="CATHEPSIN PROPEPTIDE INHIBITOR DOMAIN-CONTAINING PROTEIN"/>
    <property type="match status" value="1"/>
</dbReference>
<dbReference type="OrthoDB" id="1888797at2759"/>
<accession>A0A1B6PAX0</accession>
<evidence type="ECO:0000256" key="1">
    <source>
        <dbReference type="SAM" id="MobiDB-lite"/>
    </source>
</evidence>
<feature type="compositionally biased region" description="Gly residues" evidence="1">
    <location>
        <begin position="335"/>
        <end position="377"/>
    </location>
</feature>
<dbReference type="AlphaFoldDB" id="A0A1B6PAX0"/>
<gene>
    <name evidence="2" type="ORF">SORBI_3008G013000</name>
</gene>
<feature type="compositionally biased region" description="Basic and acidic residues" evidence="1">
    <location>
        <begin position="429"/>
        <end position="448"/>
    </location>
</feature>
<dbReference type="PANTHER" id="PTHR34567">
    <property type="entry name" value="FK506-BINDING-LIKE PROTEIN"/>
    <property type="match status" value="1"/>
</dbReference>
<organism evidence="2 3">
    <name type="scientific">Sorghum bicolor</name>
    <name type="common">Sorghum</name>
    <name type="synonym">Sorghum vulgare</name>
    <dbReference type="NCBI Taxonomy" id="4558"/>
    <lineage>
        <taxon>Eukaryota</taxon>
        <taxon>Viridiplantae</taxon>
        <taxon>Streptophyta</taxon>
        <taxon>Embryophyta</taxon>
        <taxon>Tracheophyta</taxon>
        <taxon>Spermatophyta</taxon>
        <taxon>Magnoliopsida</taxon>
        <taxon>Liliopsida</taxon>
        <taxon>Poales</taxon>
        <taxon>Poaceae</taxon>
        <taxon>PACMAD clade</taxon>
        <taxon>Panicoideae</taxon>
        <taxon>Andropogonodae</taxon>
        <taxon>Andropogoneae</taxon>
        <taxon>Sorghinae</taxon>
        <taxon>Sorghum</taxon>
    </lineage>
</organism>
<feature type="compositionally biased region" description="Polar residues" evidence="1">
    <location>
        <begin position="297"/>
        <end position="331"/>
    </location>
</feature>
<reference evidence="2 3" key="1">
    <citation type="journal article" date="2009" name="Nature">
        <title>The Sorghum bicolor genome and the diversification of grasses.</title>
        <authorList>
            <person name="Paterson A.H."/>
            <person name="Bowers J.E."/>
            <person name="Bruggmann R."/>
            <person name="Dubchak I."/>
            <person name="Grimwood J."/>
            <person name="Gundlach H."/>
            <person name="Haberer G."/>
            <person name="Hellsten U."/>
            <person name="Mitros T."/>
            <person name="Poliakov A."/>
            <person name="Schmutz J."/>
            <person name="Spannagl M."/>
            <person name="Tang H."/>
            <person name="Wang X."/>
            <person name="Wicker T."/>
            <person name="Bharti A.K."/>
            <person name="Chapman J."/>
            <person name="Feltus F.A."/>
            <person name="Gowik U."/>
            <person name="Grigoriev I.V."/>
            <person name="Lyons E."/>
            <person name="Maher C.A."/>
            <person name="Martis M."/>
            <person name="Narechania A."/>
            <person name="Otillar R.P."/>
            <person name="Penning B.W."/>
            <person name="Salamov A.A."/>
            <person name="Wang Y."/>
            <person name="Zhang L."/>
            <person name="Carpita N.C."/>
            <person name="Freeling M."/>
            <person name="Gingle A.R."/>
            <person name="Hash C.T."/>
            <person name="Keller B."/>
            <person name="Klein P."/>
            <person name="Kresovich S."/>
            <person name="McCann M.C."/>
            <person name="Ming R."/>
            <person name="Peterson D.G."/>
            <person name="Mehboob-ur-Rahman"/>
            <person name="Ware D."/>
            <person name="Westhoff P."/>
            <person name="Mayer K.F."/>
            <person name="Messing J."/>
            <person name="Rokhsar D.S."/>
        </authorList>
    </citation>
    <scope>NUCLEOTIDE SEQUENCE [LARGE SCALE GENOMIC DNA]</scope>
    <source>
        <strain evidence="3">cv. BTx623</strain>
    </source>
</reference>
<name>A0A1B6PAX0_SORBI</name>
<dbReference type="Proteomes" id="UP000000768">
    <property type="component" value="Chromosome 8"/>
</dbReference>
<feature type="region of interest" description="Disordered" evidence="1">
    <location>
        <begin position="215"/>
        <end position="448"/>
    </location>
</feature>
<reference evidence="3" key="2">
    <citation type="journal article" date="2018" name="Plant J.">
        <title>The Sorghum bicolor reference genome: improved assembly, gene annotations, a transcriptome atlas, and signatures of genome organization.</title>
        <authorList>
            <person name="McCormick R.F."/>
            <person name="Truong S.K."/>
            <person name="Sreedasyam A."/>
            <person name="Jenkins J."/>
            <person name="Shu S."/>
            <person name="Sims D."/>
            <person name="Kennedy M."/>
            <person name="Amirebrahimi M."/>
            <person name="Weers B.D."/>
            <person name="McKinley B."/>
            <person name="Mattison A."/>
            <person name="Morishige D.T."/>
            <person name="Grimwood J."/>
            <person name="Schmutz J."/>
            <person name="Mullet J.E."/>
        </authorList>
    </citation>
    <scope>NUCLEOTIDE SEQUENCE [LARGE SCALE GENOMIC DNA]</scope>
    <source>
        <strain evidence="3">cv. BTx623</strain>
    </source>
</reference>
<dbReference type="EMBL" id="CM000767">
    <property type="protein sequence ID" value="KXG22823.1"/>
    <property type="molecule type" value="Genomic_DNA"/>
</dbReference>